<feature type="domain" description="OmpR/PhoB-type" evidence="12">
    <location>
        <begin position="135"/>
        <end position="235"/>
    </location>
</feature>
<keyword evidence="6 10" id="KW-0238">DNA-binding</keyword>
<dbReference type="EMBL" id="FUYP01000028">
    <property type="protein sequence ID" value="SKB90831.1"/>
    <property type="molecule type" value="Genomic_DNA"/>
</dbReference>
<evidence type="ECO:0000256" key="8">
    <source>
        <dbReference type="ARBA" id="ARBA00067337"/>
    </source>
</evidence>
<evidence type="ECO:0000256" key="3">
    <source>
        <dbReference type="ARBA" id="ARBA00022553"/>
    </source>
</evidence>
<keyword evidence="5" id="KW-0805">Transcription regulation</keyword>
<dbReference type="Gene3D" id="3.40.50.2300">
    <property type="match status" value="1"/>
</dbReference>
<evidence type="ECO:0000256" key="9">
    <source>
        <dbReference type="PROSITE-ProRule" id="PRU00169"/>
    </source>
</evidence>
<evidence type="ECO:0000256" key="4">
    <source>
        <dbReference type="ARBA" id="ARBA00023012"/>
    </source>
</evidence>
<dbReference type="SUPFAM" id="SSF52172">
    <property type="entry name" value="CheY-like"/>
    <property type="match status" value="1"/>
</dbReference>
<reference evidence="14" key="1">
    <citation type="submission" date="2017-02" db="EMBL/GenBank/DDBJ databases">
        <authorList>
            <person name="Varghese N."/>
            <person name="Submissions S."/>
        </authorList>
    </citation>
    <scope>NUCLEOTIDE SEQUENCE [LARGE SCALE GENOMIC DNA]</scope>
    <source>
        <strain evidence="14">R11H</strain>
    </source>
</reference>
<dbReference type="Gene3D" id="6.10.250.690">
    <property type="match status" value="1"/>
</dbReference>
<name>A0A1T5F416_9SPHN</name>
<dbReference type="PROSITE" id="PS50110">
    <property type="entry name" value="RESPONSE_REGULATORY"/>
    <property type="match status" value="1"/>
</dbReference>
<dbReference type="GO" id="GO:0005829">
    <property type="term" value="C:cytosol"/>
    <property type="evidence" value="ECO:0007669"/>
    <property type="project" value="TreeGrafter"/>
</dbReference>
<feature type="DNA-binding region" description="OmpR/PhoB-type" evidence="10">
    <location>
        <begin position="135"/>
        <end position="235"/>
    </location>
</feature>
<proteinExistence type="predicted"/>
<dbReference type="SUPFAM" id="SSF46894">
    <property type="entry name" value="C-terminal effector domain of the bipartite response regulators"/>
    <property type="match status" value="1"/>
</dbReference>
<dbReference type="CDD" id="cd00383">
    <property type="entry name" value="trans_reg_C"/>
    <property type="match status" value="1"/>
</dbReference>
<keyword evidence="7" id="KW-0804">Transcription</keyword>
<dbReference type="GO" id="GO:0032993">
    <property type="term" value="C:protein-DNA complex"/>
    <property type="evidence" value="ECO:0007669"/>
    <property type="project" value="TreeGrafter"/>
</dbReference>
<sequence>MTDSDAPRILLIDDEPSIREPLGEYLAAQGFAVSDAASAAEARSILRAKSIDLVVSDIMMPGEDGLSLTRHLRETSSIPVILLTARAEDTERIIGLEIGADDYVVKPFNPRELVARIRTVLRRTQQGGRALDPGGTSYAFGPWVLREVERVLVNEAGEEVTLSSGEYHLLRALVRHPRQVMSRDRLLDMVRGREADIFDRAIDNLVSRLRKKIEEDPARPQFVKTVWGGGYTLACEVRRLGPAS</sequence>
<keyword evidence="4" id="KW-0902">Two-component regulatory system</keyword>
<dbReference type="GO" id="GO:0000156">
    <property type="term" value="F:phosphorelay response regulator activity"/>
    <property type="evidence" value="ECO:0007669"/>
    <property type="project" value="TreeGrafter"/>
</dbReference>
<dbReference type="Proteomes" id="UP000190044">
    <property type="component" value="Unassembled WGS sequence"/>
</dbReference>
<comment type="subcellular location">
    <subcellularLocation>
        <location evidence="1">Cytoplasm</location>
    </subcellularLocation>
</comment>
<dbReference type="InterPro" id="IPR011006">
    <property type="entry name" value="CheY-like_superfamily"/>
</dbReference>
<organism evidence="13 14">
    <name type="scientific">Sphingopyxis flava</name>
    <dbReference type="NCBI Taxonomy" id="1507287"/>
    <lineage>
        <taxon>Bacteria</taxon>
        <taxon>Pseudomonadati</taxon>
        <taxon>Pseudomonadota</taxon>
        <taxon>Alphaproteobacteria</taxon>
        <taxon>Sphingomonadales</taxon>
        <taxon>Sphingomonadaceae</taxon>
        <taxon>Sphingopyxis</taxon>
    </lineage>
</organism>
<dbReference type="Pfam" id="PF00486">
    <property type="entry name" value="Trans_reg_C"/>
    <property type="match status" value="1"/>
</dbReference>
<dbReference type="Gene3D" id="1.10.10.10">
    <property type="entry name" value="Winged helix-like DNA-binding domain superfamily/Winged helix DNA-binding domain"/>
    <property type="match status" value="1"/>
</dbReference>
<dbReference type="GO" id="GO:0000976">
    <property type="term" value="F:transcription cis-regulatory region binding"/>
    <property type="evidence" value="ECO:0007669"/>
    <property type="project" value="TreeGrafter"/>
</dbReference>
<dbReference type="Pfam" id="PF00072">
    <property type="entry name" value="Response_reg"/>
    <property type="match status" value="1"/>
</dbReference>
<dbReference type="InterPro" id="IPR001867">
    <property type="entry name" value="OmpR/PhoB-type_DNA-bd"/>
</dbReference>
<dbReference type="RefSeq" id="WP_079639814.1">
    <property type="nucleotide sequence ID" value="NZ_FUYP01000028.1"/>
</dbReference>
<dbReference type="AlphaFoldDB" id="A0A1T5F416"/>
<gene>
    <name evidence="13" type="ORF">SAMN06295937_102823</name>
</gene>
<keyword evidence="2" id="KW-0963">Cytoplasm</keyword>
<evidence type="ECO:0000259" key="11">
    <source>
        <dbReference type="PROSITE" id="PS50110"/>
    </source>
</evidence>
<dbReference type="PANTHER" id="PTHR48111">
    <property type="entry name" value="REGULATOR OF RPOS"/>
    <property type="match status" value="1"/>
</dbReference>
<dbReference type="SMART" id="SM00862">
    <property type="entry name" value="Trans_reg_C"/>
    <property type="match status" value="1"/>
</dbReference>
<evidence type="ECO:0000256" key="5">
    <source>
        <dbReference type="ARBA" id="ARBA00023015"/>
    </source>
</evidence>
<evidence type="ECO:0000256" key="10">
    <source>
        <dbReference type="PROSITE-ProRule" id="PRU01091"/>
    </source>
</evidence>
<keyword evidence="14" id="KW-1185">Reference proteome</keyword>
<feature type="domain" description="Response regulatory" evidence="11">
    <location>
        <begin position="8"/>
        <end position="121"/>
    </location>
</feature>
<dbReference type="InterPro" id="IPR039420">
    <property type="entry name" value="WalR-like"/>
</dbReference>
<accession>A0A1T5F416</accession>
<dbReference type="FunFam" id="3.40.50.2300:FF:000001">
    <property type="entry name" value="DNA-binding response regulator PhoB"/>
    <property type="match status" value="1"/>
</dbReference>
<evidence type="ECO:0000256" key="1">
    <source>
        <dbReference type="ARBA" id="ARBA00004496"/>
    </source>
</evidence>
<dbReference type="SMART" id="SM00448">
    <property type="entry name" value="REC"/>
    <property type="match status" value="1"/>
</dbReference>
<evidence type="ECO:0000256" key="2">
    <source>
        <dbReference type="ARBA" id="ARBA00022490"/>
    </source>
</evidence>
<dbReference type="PROSITE" id="PS51755">
    <property type="entry name" value="OMPR_PHOB"/>
    <property type="match status" value="1"/>
</dbReference>
<dbReference type="GO" id="GO:0006355">
    <property type="term" value="P:regulation of DNA-templated transcription"/>
    <property type="evidence" value="ECO:0007669"/>
    <property type="project" value="InterPro"/>
</dbReference>
<evidence type="ECO:0000256" key="6">
    <source>
        <dbReference type="ARBA" id="ARBA00023125"/>
    </source>
</evidence>
<keyword evidence="3 9" id="KW-0597">Phosphoprotein</keyword>
<protein>
    <recommendedName>
        <fullName evidence="8">Regulatory protein VirG</fullName>
    </recommendedName>
</protein>
<dbReference type="PANTHER" id="PTHR48111:SF4">
    <property type="entry name" value="DNA-BINDING DUAL TRANSCRIPTIONAL REGULATOR OMPR"/>
    <property type="match status" value="1"/>
</dbReference>
<evidence type="ECO:0000259" key="12">
    <source>
        <dbReference type="PROSITE" id="PS51755"/>
    </source>
</evidence>
<dbReference type="InterPro" id="IPR016032">
    <property type="entry name" value="Sig_transdc_resp-reg_C-effctor"/>
</dbReference>
<dbReference type="InterPro" id="IPR001789">
    <property type="entry name" value="Sig_transdc_resp-reg_receiver"/>
</dbReference>
<feature type="modified residue" description="4-aspartylphosphate" evidence="9">
    <location>
        <position position="57"/>
    </location>
</feature>
<dbReference type="FunFam" id="1.10.10.10:FF:000099">
    <property type="entry name" value="Two-component system response regulator TorR"/>
    <property type="match status" value="1"/>
</dbReference>
<evidence type="ECO:0000313" key="13">
    <source>
        <dbReference type="EMBL" id="SKB90831.1"/>
    </source>
</evidence>
<evidence type="ECO:0000256" key="7">
    <source>
        <dbReference type="ARBA" id="ARBA00023163"/>
    </source>
</evidence>
<dbReference type="OrthoDB" id="2181430at2"/>
<evidence type="ECO:0000313" key="14">
    <source>
        <dbReference type="Proteomes" id="UP000190044"/>
    </source>
</evidence>
<dbReference type="InterPro" id="IPR036388">
    <property type="entry name" value="WH-like_DNA-bd_sf"/>
</dbReference>